<dbReference type="STRING" id="1434123.MSVAZ_0659"/>
<accession>A0A0E3Q3C1</accession>
<reference evidence="2 3" key="1">
    <citation type="submission" date="2014-07" db="EMBL/GenBank/DDBJ databases">
        <title>Methanogenic archaea and the global carbon cycle.</title>
        <authorList>
            <person name="Henriksen J.R."/>
            <person name="Luke J."/>
            <person name="Reinhart S."/>
            <person name="Benedict M.N."/>
            <person name="Youngblut N.D."/>
            <person name="Metcalf M.E."/>
            <person name="Whitaker R.J."/>
            <person name="Metcalf W.W."/>
        </authorList>
    </citation>
    <scope>NUCLEOTIDE SEQUENCE [LARGE SCALE GENOMIC DNA]</scope>
    <source>
        <strain evidence="2 3">Z-761</strain>
    </source>
</reference>
<proteinExistence type="predicted"/>
<dbReference type="GeneID" id="24809042"/>
<dbReference type="PATRIC" id="fig|1434123.4.peg.748"/>
<dbReference type="Proteomes" id="UP000033096">
    <property type="component" value="Chromosome"/>
</dbReference>
<keyword evidence="1" id="KW-0812">Transmembrane</keyword>
<feature type="transmembrane region" description="Helical" evidence="1">
    <location>
        <begin position="18"/>
        <end position="37"/>
    </location>
</feature>
<evidence type="ECO:0000256" key="1">
    <source>
        <dbReference type="SAM" id="Phobius"/>
    </source>
</evidence>
<keyword evidence="1" id="KW-0472">Membrane</keyword>
<dbReference type="AlphaFoldDB" id="A0A0E3Q3C1"/>
<keyword evidence="1" id="KW-1133">Transmembrane helix</keyword>
<name>A0A0E3Q3C1_9EURY</name>
<dbReference type="RefSeq" id="WP_048118119.1">
    <property type="nucleotide sequence ID" value="NZ_CP009520.1"/>
</dbReference>
<keyword evidence="3" id="KW-1185">Reference proteome</keyword>
<dbReference type="HOGENOM" id="CLU_117969_0_0_2"/>
<organism evidence="2 3">
    <name type="scientific">Methanosarcina vacuolata Z-761</name>
    <dbReference type="NCBI Taxonomy" id="1434123"/>
    <lineage>
        <taxon>Archaea</taxon>
        <taxon>Methanobacteriati</taxon>
        <taxon>Methanobacteriota</taxon>
        <taxon>Stenosarchaea group</taxon>
        <taxon>Methanomicrobia</taxon>
        <taxon>Methanosarcinales</taxon>
        <taxon>Methanosarcinaceae</taxon>
        <taxon>Methanosarcina</taxon>
    </lineage>
</organism>
<sequence length="199" mass="22053">MKNLASDTTAADTIPLKLIVYLGLLAVVMILAIQAWHTASPVLEEAQTKSQVEAASLSIRSIQEGYARDSVESHSPEGTMCTLKFSFPAAVRYISFGVDPDPECNGQLNDSEWVTENNIIIYQYKNGVKKRLFIEGKPVHFIKGEQDSEGIWMPSGSQENSLTPLSLEKTGVVIEYPVSGEFVFELVMQNGTRYTMSHF</sequence>
<dbReference type="EMBL" id="CP009520">
    <property type="protein sequence ID" value="AKB42928.1"/>
    <property type="molecule type" value="Genomic_DNA"/>
</dbReference>
<protein>
    <submittedName>
        <fullName evidence="2">Uncharacterized protein</fullName>
    </submittedName>
</protein>
<dbReference type="KEGG" id="mvc:MSVAZ_0659"/>
<evidence type="ECO:0000313" key="3">
    <source>
        <dbReference type="Proteomes" id="UP000033096"/>
    </source>
</evidence>
<evidence type="ECO:0000313" key="2">
    <source>
        <dbReference type="EMBL" id="AKB42928.1"/>
    </source>
</evidence>
<gene>
    <name evidence="2" type="ORF">MSVAZ_0659</name>
</gene>